<sequence length="124" mass="13742">MSLSQFKSAYLTIEDCGNAVVARFTRNQLSEEENIEQIGQELLSLVDQYQCRQVVLSLELVEFITSAALGKIIMLHRRLHRKDGKLVVCSARGPVADVLQSSRLLDYFVMAPDTQGALSLLAAS</sequence>
<accession>A0A7C2JYH4</accession>
<evidence type="ECO:0000259" key="1">
    <source>
        <dbReference type="PROSITE" id="PS50801"/>
    </source>
</evidence>
<dbReference type="EMBL" id="DSOK01000022">
    <property type="protein sequence ID" value="HEN13983.1"/>
    <property type="molecule type" value="Genomic_DNA"/>
</dbReference>
<protein>
    <submittedName>
        <fullName evidence="2">Anti-sigma factor antagonist</fullName>
    </submittedName>
</protein>
<dbReference type="InterPro" id="IPR036513">
    <property type="entry name" value="STAS_dom_sf"/>
</dbReference>
<dbReference type="SUPFAM" id="SSF52091">
    <property type="entry name" value="SpoIIaa-like"/>
    <property type="match status" value="1"/>
</dbReference>
<dbReference type="CDD" id="cd07043">
    <property type="entry name" value="STAS_anti-anti-sigma_factors"/>
    <property type="match status" value="1"/>
</dbReference>
<organism evidence="2">
    <name type="scientific">Schlesneria paludicola</name>
    <dbReference type="NCBI Taxonomy" id="360056"/>
    <lineage>
        <taxon>Bacteria</taxon>
        <taxon>Pseudomonadati</taxon>
        <taxon>Planctomycetota</taxon>
        <taxon>Planctomycetia</taxon>
        <taxon>Planctomycetales</taxon>
        <taxon>Planctomycetaceae</taxon>
        <taxon>Schlesneria</taxon>
    </lineage>
</organism>
<dbReference type="Pfam" id="PF01740">
    <property type="entry name" value="STAS"/>
    <property type="match status" value="1"/>
</dbReference>
<dbReference type="InterPro" id="IPR002645">
    <property type="entry name" value="STAS_dom"/>
</dbReference>
<dbReference type="Gene3D" id="3.30.750.24">
    <property type="entry name" value="STAS domain"/>
    <property type="match status" value="1"/>
</dbReference>
<comment type="caution">
    <text evidence="2">The sequence shown here is derived from an EMBL/GenBank/DDBJ whole genome shotgun (WGS) entry which is preliminary data.</text>
</comment>
<dbReference type="AlphaFoldDB" id="A0A7C2JYH4"/>
<feature type="domain" description="STAS" evidence="1">
    <location>
        <begin position="34"/>
        <end position="121"/>
    </location>
</feature>
<dbReference type="PROSITE" id="PS50801">
    <property type="entry name" value="STAS"/>
    <property type="match status" value="1"/>
</dbReference>
<evidence type="ECO:0000313" key="2">
    <source>
        <dbReference type="EMBL" id="HEN13983.1"/>
    </source>
</evidence>
<gene>
    <name evidence="2" type="ORF">ENQ76_00750</name>
</gene>
<name>A0A7C2JYH4_9PLAN</name>
<proteinExistence type="predicted"/>
<reference evidence="2" key="1">
    <citation type="journal article" date="2020" name="mSystems">
        <title>Genome- and Community-Level Interaction Insights into Carbon Utilization and Element Cycling Functions of Hydrothermarchaeota in Hydrothermal Sediment.</title>
        <authorList>
            <person name="Zhou Z."/>
            <person name="Liu Y."/>
            <person name="Xu W."/>
            <person name="Pan J."/>
            <person name="Luo Z.H."/>
            <person name="Li M."/>
        </authorList>
    </citation>
    <scope>NUCLEOTIDE SEQUENCE [LARGE SCALE GENOMIC DNA]</scope>
    <source>
        <strain evidence="2">SpSt-339</strain>
    </source>
</reference>